<comment type="caution">
    <text evidence="1">The sequence shown here is derived from an EMBL/GenBank/DDBJ whole genome shotgun (WGS) entry which is preliminary data.</text>
</comment>
<dbReference type="Proteomes" id="UP000264062">
    <property type="component" value="Unassembled WGS sequence"/>
</dbReference>
<name>A0A350HB12_UNCW3</name>
<evidence type="ECO:0000313" key="1">
    <source>
        <dbReference type="EMBL" id="HAV92728.1"/>
    </source>
</evidence>
<organism evidence="1 2">
    <name type="scientific">candidate division WOR-3 bacterium</name>
    <dbReference type="NCBI Taxonomy" id="2052148"/>
    <lineage>
        <taxon>Bacteria</taxon>
        <taxon>Bacteria division WOR-3</taxon>
    </lineage>
</organism>
<accession>A0A350HB12</accession>
<proteinExistence type="predicted"/>
<dbReference type="EMBL" id="DMZY01000182">
    <property type="protein sequence ID" value="HAV92728.1"/>
    <property type="molecule type" value="Genomic_DNA"/>
</dbReference>
<gene>
    <name evidence="1" type="ORF">DCW38_06065</name>
</gene>
<reference evidence="1 2" key="1">
    <citation type="journal article" date="2018" name="Nat. Biotechnol.">
        <title>A standardized bacterial taxonomy based on genome phylogeny substantially revises the tree of life.</title>
        <authorList>
            <person name="Parks D.H."/>
            <person name="Chuvochina M."/>
            <person name="Waite D.W."/>
            <person name="Rinke C."/>
            <person name="Skarshewski A."/>
            <person name="Chaumeil P.A."/>
            <person name="Hugenholtz P."/>
        </authorList>
    </citation>
    <scope>NUCLEOTIDE SEQUENCE [LARGE SCALE GENOMIC DNA]</scope>
    <source>
        <strain evidence="1">UBA9956</strain>
    </source>
</reference>
<dbReference type="AlphaFoldDB" id="A0A350HB12"/>
<sequence>MERIAVHVGDIGAIANDVAYMIGNAVSGANRTYVINTMLAICGSRFGRGFLNVCRNNLRID</sequence>
<protein>
    <submittedName>
        <fullName evidence="1">Uncharacterized protein</fullName>
    </submittedName>
</protein>
<evidence type="ECO:0000313" key="2">
    <source>
        <dbReference type="Proteomes" id="UP000264062"/>
    </source>
</evidence>